<reference evidence="2 3" key="1">
    <citation type="submission" date="2016-10" db="EMBL/GenBank/DDBJ databases">
        <authorList>
            <person name="de Groot N.N."/>
        </authorList>
    </citation>
    <scope>NUCLEOTIDE SEQUENCE [LARGE SCALE GENOMIC DNA]</scope>
    <source>
        <strain evidence="2 3">CGMCC 1.9157</strain>
    </source>
</reference>
<evidence type="ECO:0000256" key="1">
    <source>
        <dbReference type="ARBA" id="ARBA00022649"/>
    </source>
</evidence>
<proteinExistence type="predicted"/>
<keyword evidence="1" id="KW-1277">Toxin-antitoxin system</keyword>
<accession>A0A1I5JYT5</accession>
<dbReference type="InterPro" id="IPR035093">
    <property type="entry name" value="RelE/ParE_toxin_dom_sf"/>
</dbReference>
<dbReference type="EMBL" id="FOVR01000012">
    <property type="protein sequence ID" value="SFO77541.1"/>
    <property type="molecule type" value="Genomic_DNA"/>
</dbReference>
<name>A0A1I5JYT5_9HYPH</name>
<gene>
    <name evidence="2" type="ORF">SAMN04488056_112153</name>
</gene>
<dbReference type="SUPFAM" id="SSF143011">
    <property type="entry name" value="RelE-like"/>
    <property type="match status" value="1"/>
</dbReference>
<dbReference type="Pfam" id="PF05016">
    <property type="entry name" value="ParE_toxin"/>
    <property type="match status" value="1"/>
</dbReference>
<dbReference type="InterPro" id="IPR007712">
    <property type="entry name" value="RelE/ParE_toxin"/>
</dbReference>
<dbReference type="STRING" id="655353.SAMN04488056_112153"/>
<dbReference type="Gene3D" id="3.30.2310.20">
    <property type="entry name" value="RelE-like"/>
    <property type="match status" value="1"/>
</dbReference>
<dbReference type="RefSeq" id="WP_090074832.1">
    <property type="nucleotide sequence ID" value="NZ_FOVR01000012.1"/>
</dbReference>
<dbReference type="Proteomes" id="UP000199236">
    <property type="component" value="Unassembled WGS sequence"/>
</dbReference>
<dbReference type="PANTHER" id="PTHR38813">
    <property type="match status" value="1"/>
</dbReference>
<dbReference type="PANTHER" id="PTHR38813:SF1">
    <property type="entry name" value="TOXIN RELE1-RELATED"/>
    <property type="match status" value="1"/>
</dbReference>
<organism evidence="2 3">
    <name type="scientific">Cohaesibacter marisflavi</name>
    <dbReference type="NCBI Taxonomy" id="655353"/>
    <lineage>
        <taxon>Bacteria</taxon>
        <taxon>Pseudomonadati</taxon>
        <taxon>Pseudomonadota</taxon>
        <taxon>Alphaproteobacteria</taxon>
        <taxon>Hyphomicrobiales</taxon>
        <taxon>Cohaesibacteraceae</taxon>
    </lineage>
</organism>
<protein>
    <submittedName>
        <fullName evidence="2">mRNA interferase RelE/StbE</fullName>
    </submittedName>
</protein>
<evidence type="ECO:0000313" key="2">
    <source>
        <dbReference type="EMBL" id="SFO77541.1"/>
    </source>
</evidence>
<keyword evidence="3" id="KW-1185">Reference proteome</keyword>
<dbReference type="OrthoDB" id="428094at2"/>
<evidence type="ECO:0000313" key="3">
    <source>
        <dbReference type="Proteomes" id="UP000199236"/>
    </source>
</evidence>
<sequence length="86" mass="10026">MYKVAYKSQAMKALKRVQPKRAKSIHSAIMKLAEDPDRTDMNVKPLSGRDGFRLRVGDYRVLYDRDDEIRILSIEKIGPRGDVYKR</sequence>
<dbReference type="AlphaFoldDB" id="A0A1I5JYT5"/>
<dbReference type="InterPro" id="IPR052747">
    <property type="entry name" value="TA_system_RelE_toxin"/>
</dbReference>